<keyword evidence="4" id="KW-1185">Reference proteome</keyword>
<dbReference type="Gene3D" id="3.30.497.10">
    <property type="entry name" value="Antithrombin, subunit I, domain 2"/>
    <property type="match status" value="1"/>
</dbReference>
<gene>
    <name evidence="3" type="ORF">A6R68_22439</name>
</gene>
<dbReference type="InterPro" id="IPR042185">
    <property type="entry name" value="Serpin_sf_2"/>
</dbReference>
<proteinExistence type="inferred from homology"/>
<reference evidence="3 4" key="1">
    <citation type="submission" date="2016-06" db="EMBL/GenBank/DDBJ databases">
        <title>The Draft Genome Sequence and Annotation of the Desert Woodrat Neotoma lepida.</title>
        <authorList>
            <person name="Campbell M."/>
            <person name="Oakeson K.F."/>
            <person name="Yandell M."/>
            <person name="Halpert J.R."/>
            <person name="Dearing D."/>
        </authorList>
    </citation>
    <scope>NUCLEOTIDE SEQUENCE [LARGE SCALE GENOMIC DNA]</scope>
    <source>
        <strain evidence="3">417</strain>
        <tissue evidence="3">Liver</tissue>
    </source>
</reference>
<dbReference type="Proteomes" id="UP000092124">
    <property type="component" value="Unassembled WGS sequence"/>
</dbReference>
<dbReference type="GO" id="GO:0005615">
    <property type="term" value="C:extracellular space"/>
    <property type="evidence" value="ECO:0007669"/>
    <property type="project" value="InterPro"/>
</dbReference>
<evidence type="ECO:0000259" key="2">
    <source>
        <dbReference type="SMART" id="SM00093"/>
    </source>
</evidence>
<dbReference type="InterPro" id="IPR036186">
    <property type="entry name" value="Serpin_sf"/>
</dbReference>
<sequence>EYIQLCKRYYSTEPETVDFLKCAEEARMKINSWVKTQTKGEIPNLLPEGSVDEDTKMVLVNAVYFKGKWRTPFQKKLNQLYPFRVNSHESIPVQMMYLREKLNIGYIKDLKTQILELPYNGNISMFLLLPDEIDDASTGLEL</sequence>
<dbReference type="PANTHER" id="PTHR11461">
    <property type="entry name" value="SERINE PROTEASE INHIBITOR, SERPIN"/>
    <property type="match status" value="1"/>
</dbReference>
<dbReference type="SMART" id="SM00093">
    <property type="entry name" value="SERPIN"/>
    <property type="match status" value="1"/>
</dbReference>
<comment type="caution">
    <text evidence="3">The sequence shown here is derived from an EMBL/GenBank/DDBJ whole genome shotgun (WGS) entry which is preliminary data.</text>
</comment>
<evidence type="ECO:0000256" key="1">
    <source>
        <dbReference type="RuleBase" id="RU000411"/>
    </source>
</evidence>
<dbReference type="InterPro" id="IPR023796">
    <property type="entry name" value="Serpin_dom"/>
</dbReference>
<dbReference type="STRING" id="56216.A0A1A6HZB0"/>
<accession>A0A1A6HZB0</accession>
<feature type="domain" description="Serpin" evidence="2">
    <location>
        <begin position="1"/>
        <end position="142"/>
    </location>
</feature>
<dbReference type="GO" id="GO:0004867">
    <property type="term" value="F:serine-type endopeptidase inhibitor activity"/>
    <property type="evidence" value="ECO:0007669"/>
    <property type="project" value="InterPro"/>
</dbReference>
<dbReference type="InterPro" id="IPR000215">
    <property type="entry name" value="Serpin_fam"/>
</dbReference>
<evidence type="ECO:0000313" key="4">
    <source>
        <dbReference type="Proteomes" id="UP000092124"/>
    </source>
</evidence>
<comment type="similarity">
    <text evidence="1">Belongs to the serpin family.</text>
</comment>
<evidence type="ECO:0000313" key="3">
    <source>
        <dbReference type="EMBL" id="OBS83571.1"/>
    </source>
</evidence>
<feature type="non-terminal residue" evidence="3">
    <location>
        <position position="1"/>
    </location>
</feature>
<dbReference type="Pfam" id="PF00079">
    <property type="entry name" value="Serpin"/>
    <property type="match status" value="1"/>
</dbReference>
<dbReference type="PANTHER" id="PTHR11461:SF61">
    <property type="entry name" value="PLASMINOGEN ACTIVATOR INHIBITOR 2"/>
    <property type="match status" value="1"/>
</dbReference>
<dbReference type="AlphaFoldDB" id="A0A1A6HZB0"/>
<dbReference type="EMBL" id="LZPO01002932">
    <property type="protein sequence ID" value="OBS83571.1"/>
    <property type="molecule type" value="Genomic_DNA"/>
</dbReference>
<name>A0A1A6HZB0_NEOLE</name>
<dbReference type="OrthoDB" id="671595at2759"/>
<feature type="non-terminal residue" evidence="3">
    <location>
        <position position="142"/>
    </location>
</feature>
<organism evidence="3 4">
    <name type="scientific">Neotoma lepida</name>
    <name type="common">Desert woodrat</name>
    <dbReference type="NCBI Taxonomy" id="56216"/>
    <lineage>
        <taxon>Eukaryota</taxon>
        <taxon>Metazoa</taxon>
        <taxon>Chordata</taxon>
        <taxon>Craniata</taxon>
        <taxon>Vertebrata</taxon>
        <taxon>Euteleostomi</taxon>
        <taxon>Mammalia</taxon>
        <taxon>Eutheria</taxon>
        <taxon>Euarchontoglires</taxon>
        <taxon>Glires</taxon>
        <taxon>Rodentia</taxon>
        <taxon>Myomorpha</taxon>
        <taxon>Muroidea</taxon>
        <taxon>Cricetidae</taxon>
        <taxon>Neotominae</taxon>
        <taxon>Neotoma</taxon>
    </lineage>
</organism>
<dbReference type="Gene3D" id="2.30.39.10">
    <property type="entry name" value="Alpha-1-antitrypsin, domain 1"/>
    <property type="match status" value="1"/>
</dbReference>
<dbReference type="InterPro" id="IPR042178">
    <property type="entry name" value="Serpin_sf_1"/>
</dbReference>
<dbReference type="SUPFAM" id="SSF56574">
    <property type="entry name" value="Serpins"/>
    <property type="match status" value="1"/>
</dbReference>
<protein>
    <recommendedName>
        <fullName evidence="2">Serpin domain-containing protein</fullName>
    </recommendedName>
</protein>